<evidence type="ECO:0000256" key="3">
    <source>
        <dbReference type="SAM" id="Phobius"/>
    </source>
</evidence>
<dbReference type="Pfam" id="PF13414">
    <property type="entry name" value="TPR_11"/>
    <property type="match status" value="1"/>
</dbReference>
<dbReference type="PROSITE" id="PS50293">
    <property type="entry name" value="TPR_REGION"/>
    <property type="match status" value="1"/>
</dbReference>
<dbReference type="RefSeq" id="WP_193910515.1">
    <property type="nucleotide sequence ID" value="NZ_JADEXG010000058.1"/>
</dbReference>
<feature type="repeat" description="TPR" evidence="1">
    <location>
        <begin position="92"/>
        <end position="125"/>
    </location>
</feature>
<dbReference type="PANTHER" id="PTHR44366">
    <property type="entry name" value="UDP-N-ACETYLGLUCOSAMINE--PEPTIDE N-ACETYLGLUCOSAMINYLTRANSFERASE 110 KDA SUBUNIT"/>
    <property type="match status" value="1"/>
</dbReference>
<dbReference type="InterPro" id="IPR037919">
    <property type="entry name" value="OGT"/>
</dbReference>
<name>A0A8J7AAY5_9CYAN</name>
<comment type="caution">
    <text evidence="4">The sequence shown here is derived from an EMBL/GenBank/DDBJ whole genome shotgun (WGS) entry which is preliminary data.</text>
</comment>
<dbReference type="GO" id="GO:0006493">
    <property type="term" value="P:protein O-linked glycosylation"/>
    <property type="evidence" value="ECO:0007669"/>
    <property type="project" value="InterPro"/>
</dbReference>
<gene>
    <name evidence="4" type="ORF">IQ241_19705</name>
</gene>
<proteinExistence type="predicted"/>
<keyword evidence="1" id="KW-0802">TPR repeat</keyword>
<dbReference type="PANTHER" id="PTHR44366:SF1">
    <property type="entry name" value="UDP-N-ACETYLGLUCOSAMINE--PEPTIDE N-ACETYLGLUCOSAMINYLTRANSFERASE 110 KDA SUBUNIT"/>
    <property type="match status" value="1"/>
</dbReference>
<organism evidence="4 5">
    <name type="scientific">Vasconcelosia minhoensis LEGE 07310</name>
    <dbReference type="NCBI Taxonomy" id="915328"/>
    <lineage>
        <taxon>Bacteria</taxon>
        <taxon>Bacillati</taxon>
        <taxon>Cyanobacteriota</taxon>
        <taxon>Cyanophyceae</taxon>
        <taxon>Nodosilineales</taxon>
        <taxon>Cymatolegaceae</taxon>
        <taxon>Vasconcelosia</taxon>
        <taxon>Vasconcelosia minhoensis</taxon>
    </lineage>
</organism>
<feature type="repeat" description="TPR" evidence="1">
    <location>
        <begin position="126"/>
        <end position="159"/>
    </location>
</feature>
<evidence type="ECO:0000256" key="2">
    <source>
        <dbReference type="SAM" id="MobiDB-lite"/>
    </source>
</evidence>
<evidence type="ECO:0000256" key="1">
    <source>
        <dbReference type="PROSITE-ProRule" id="PRU00339"/>
    </source>
</evidence>
<keyword evidence="5" id="KW-1185">Reference proteome</keyword>
<evidence type="ECO:0000313" key="5">
    <source>
        <dbReference type="Proteomes" id="UP000636505"/>
    </source>
</evidence>
<feature type="transmembrane region" description="Helical" evidence="3">
    <location>
        <begin position="6"/>
        <end position="26"/>
    </location>
</feature>
<dbReference type="PROSITE" id="PS50005">
    <property type="entry name" value="TPR"/>
    <property type="match status" value="2"/>
</dbReference>
<dbReference type="AlphaFoldDB" id="A0A8J7AAY5"/>
<dbReference type="SMART" id="SM00028">
    <property type="entry name" value="TPR"/>
    <property type="match status" value="3"/>
</dbReference>
<feature type="region of interest" description="Disordered" evidence="2">
    <location>
        <begin position="156"/>
        <end position="177"/>
    </location>
</feature>
<dbReference type="EMBL" id="JADEXG010000058">
    <property type="protein sequence ID" value="MBE9079495.1"/>
    <property type="molecule type" value="Genomic_DNA"/>
</dbReference>
<reference evidence="4" key="1">
    <citation type="submission" date="2020-10" db="EMBL/GenBank/DDBJ databases">
        <authorList>
            <person name="Castelo-Branco R."/>
            <person name="Eusebio N."/>
            <person name="Adriana R."/>
            <person name="Vieira A."/>
            <person name="Brugerolle De Fraissinette N."/>
            <person name="Rezende De Castro R."/>
            <person name="Schneider M.P."/>
            <person name="Vasconcelos V."/>
            <person name="Leao P.N."/>
        </authorList>
    </citation>
    <scope>NUCLEOTIDE SEQUENCE</scope>
    <source>
        <strain evidence="4">LEGE 07310</strain>
    </source>
</reference>
<dbReference type="SUPFAM" id="SSF48452">
    <property type="entry name" value="TPR-like"/>
    <property type="match status" value="1"/>
</dbReference>
<sequence>MENSRYLIIYLSILLALLSVAAVLVLRQAFKTRRTEMTLSRLQKKLTSGQGEAIEYYELGSLLLDKKLYGQSATYLKQALKHLSDSEADNAALIHNALGYVYFSQEQLDLAIREYKEALKISPDYVTALNNLGHTYERKQLMSQALEAYEQSLAADPKNATAKRRSESLRKRLATSA</sequence>
<accession>A0A8J7AAY5</accession>
<dbReference type="GO" id="GO:0097363">
    <property type="term" value="F:protein O-acetylglucosaminyltransferase activity"/>
    <property type="evidence" value="ECO:0007669"/>
    <property type="project" value="TreeGrafter"/>
</dbReference>
<dbReference type="Proteomes" id="UP000636505">
    <property type="component" value="Unassembled WGS sequence"/>
</dbReference>
<dbReference type="Gene3D" id="1.25.40.10">
    <property type="entry name" value="Tetratricopeptide repeat domain"/>
    <property type="match status" value="1"/>
</dbReference>
<keyword evidence="3" id="KW-0812">Transmembrane</keyword>
<dbReference type="InterPro" id="IPR011990">
    <property type="entry name" value="TPR-like_helical_dom_sf"/>
</dbReference>
<keyword evidence="3" id="KW-0472">Membrane</keyword>
<keyword evidence="3" id="KW-1133">Transmembrane helix</keyword>
<protein>
    <submittedName>
        <fullName evidence="4">Tetratricopeptide repeat protein</fullName>
    </submittedName>
</protein>
<evidence type="ECO:0000313" key="4">
    <source>
        <dbReference type="EMBL" id="MBE9079495.1"/>
    </source>
</evidence>
<dbReference type="InterPro" id="IPR019734">
    <property type="entry name" value="TPR_rpt"/>
</dbReference>